<reference evidence="2 3" key="1">
    <citation type="submission" date="2016-03" db="EMBL/GenBank/DDBJ databases">
        <title>Whole genome sequencing of Grifola frondosa 9006-11.</title>
        <authorList>
            <person name="Min B."/>
            <person name="Park H."/>
            <person name="Kim J.-G."/>
            <person name="Cho H."/>
            <person name="Oh Y.-L."/>
            <person name="Kong W.-S."/>
            <person name="Choi I.-G."/>
        </authorList>
    </citation>
    <scope>NUCLEOTIDE SEQUENCE [LARGE SCALE GENOMIC DNA]</scope>
    <source>
        <strain evidence="2 3">9006-11</strain>
    </source>
</reference>
<feature type="compositionally biased region" description="Polar residues" evidence="1">
    <location>
        <begin position="77"/>
        <end position="87"/>
    </location>
</feature>
<dbReference type="OrthoDB" id="2507647at2759"/>
<evidence type="ECO:0000256" key="1">
    <source>
        <dbReference type="SAM" id="MobiDB-lite"/>
    </source>
</evidence>
<keyword evidence="3" id="KW-1185">Reference proteome</keyword>
<evidence type="ECO:0000313" key="3">
    <source>
        <dbReference type="Proteomes" id="UP000092993"/>
    </source>
</evidence>
<feature type="region of interest" description="Disordered" evidence="1">
    <location>
        <begin position="203"/>
        <end position="222"/>
    </location>
</feature>
<feature type="region of interest" description="Disordered" evidence="1">
    <location>
        <begin position="167"/>
        <end position="186"/>
    </location>
</feature>
<evidence type="ECO:0000313" key="2">
    <source>
        <dbReference type="EMBL" id="OBZ72304.1"/>
    </source>
</evidence>
<sequence length="339" mass="37201">MATVASTGRVASGHRRREVIDVDAWDDEISIGLGRSHRRRHSRHRRGPSSSTPIIVLDSDDEEHAPASLSRAASVDVSANTPGSSSPRAIIVLDDDDAVSTSKVTASSAATVKGTLVCARCLDPLMMSANDITSEEERKMRRIWALHCGHMLDGKCIEALMQPPASSTASEPVLHSSKGKAKAKPSKDFNVVMGDVEQFCSEQSAGHTTVHDRKGKRKAVEPLEREQRVFDPAEPVDNIRSRLRSRHSLRSMNMEPVLVPLPHLAHPLPHRPTRTHSPPLSPRLSRAKGKGKGKSKAHRKLAKHQWVCPIVGCDRVHVSVRVGDVWTMHWERGAVVVFA</sequence>
<dbReference type="OMA" id="WRREYTH"/>
<accession>A0A1C7MBG2</accession>
<feature type="region of interest" description="Disordered" evidence="1">
    <location>
        <begin position="266"/>
        <end position="300"/>
    </location>
</feature>
<dbReference type="EMBL" id="LUGG01000009">
    <property type="protein sequence ID" value="OBZ72304.1"/>
    <property type="molecule type" value="Genomic_DNA"/>
</dbReference>
<feature type="compositionally biased region" description="Basic residues" evidence="1">
    <location>
        <begin position="285"/>
        <end position="300"/>
    </location>
</feature>
<protein>
    <submittedName>
        <fullName evidence="2">Uncharacterized protein</fullName>
    </submittedName>
</protein>
<dbReference type="AlphaFoldDB" id="A0A1C7MBG2"/>
<gene>
    <name evidence="2" type="ORF">A0H81_08022</name>
</gene>
<name>A0A1C7MBG2_GRIFR</name>
<comment type="caution">
    <text evidence="2">The sequence shown here is derived from an EMBL/GenBank/DDBJ whole genome shotgun (WGS) entry which is preliminary data.</text>
</comment>
<feature type="region of interest" description="Disordered" evidence="1">
    <location>
        <begin position="31"/>
        <end position="88"/>
    </location>
</feature>
<feature type="compositionally biased region" description="Basic residues" evidence="1">
    <location>
        <begin position="35"/>
        <end position="47"/>
    </location>
</feature>
<dbReference type="STRING" id="5627.A0A1C7MBG2"/>
<proteinExistence type="predicted"/>
<dbReference type="Proteomes" id="UP000092993">
    <property type="component" value="Unassembled WGS sequence"/>
</dbReference>
<organism evidence="2 3">
    <name type="scientific">Grifola frondosa</name>
    <name type="common">Maitake</name>
    <name type="synonym">Polyporus frondosus</name>
    <dbReference type="NCBI Taxonomy" id="5627"/>
    <lineage>
        <taxon>Eukaryota</taxon>
        <taxon>Fungi</taxon>
        <taxon>Dikarya</taxon>
        <taxon>Basidiomycota</taxon>
        <taxon>Agaricomycotina</taxon>
        <taxon>Agaricomycetes</taxon>
        <taxon>Polyporales</taxon>
        <taxon>Grifolaceae</taxon>
        <taxon>Grifola</taxon>
    </lineage>
</organism>